<dbReference type="OMA" id="IEGHILM"/>
<sequence length="221" mass="25358">MDLPIDAMREIQATLIPIAARIKDRLAWKYSNRGEFDLKSVYQLALNPMVEVPFEGKWIWKLKTLPRIQAFVWKCMPQSIGVKQCLMARGKQVTDTSFFTANLQDWLTANANSNLVKHQGPSQTPWFQVFLFAIWLVWKSRNQFLFKNKNPNPSIVKEILDRAFEFTHCACIALAKKRMIIKRIRWEKPCSGWIKLNTDGSSLANPGMAGGGDLIRDENGD</sequence>
<organism evidence="1 2">
    <name type="scientific">Quercus lobata</name>
    <name type="common">Valley oak</name>
    <dbReference type="NCBI Taxonomy" id="97700"/>
    <lineage>
        <taxon>Eukaryota</taxon>
        <taxon>Viridiplantae</taxon>
        <taxon>Streptophyta</taxon>
        <taxon>Embryophyta</taxon>
        <taxon>Tracheophyta</taxon>
        <taxon>Spermatophyta</taxon>
        <taxon>Magnoliopsida</taxon>
        <taxon>eudicotyledons</taxon>
        <taxon>Gunneridae</taxon>
        <taxon>Pentapetalae</taxon>
        <taxon>rosids</taxon>
        <taxon>fabids</taxon>
        <taxon>Fagales</taxon>
        <taxon>Fagaceae</taxon>
        <taxon>Quercus</taxon>
    </lineage>
</organism>
<dbReference type="InterPro" id="IPR052929">
    <property type="entry name" value="RNase_H-like_EbsB-rel"/>
</dbReference>
<dbReference type="AlphaFoldDB" id="A0A7N2M9Z4"/>
<accession>A0A7N2M9Z4</accession>
<name>A0A7N2M9Z4_QUELO</name>
<protein>
    <recommendedName>
        <fullName evidence="3">Reverse transcriptase zinc-binding domain-containing protein</fullName>
    </recommendedName>
</protein>
<dbReference type="PANTHER" id="PTHR47074:SF11">
    <property type="entry name" value="REVERSE TRANSCRIPTASE-LIKE PROTEIN"/>
    <property type="match status" value="1"/>
</dbReference>
<reference evidence="1 2" key="1">
    <citation type="journal article" date="2016" name="G3 (Bethesda)">
        <title>First Draft Assembly and Annotation of the Genome of a California Endemic Oak Quercus lobata Nee (Fagaceae).</title>
        <authorList>
            <person name="Sork V.L."/>
            <person name="Fitz-Gibbon S.T."/>
            <person name="Puiu D."/>
            <person name="Crepeau M."/>
            <person name="Gugger P.F."/>
            <person name="Sherman R."/>
            <person name="Stevens K."/>
            <person name="Langley C.H."/>
            <person name="Pellegrini M."/>
            <person name="Salzberg S.L."/>
        </authorList>
    </citation>
    <scope>NUCLEOTIDE SEQUENCE [LARGE SCALE GENOMIC DNA]</scope>
    <source>
        <strain evidence="1 2">cv. SW786</strain>
    </source>
</reference>
<evidence type="ECO:0000313" key="1">
    <source>
        <dbReference type="EnsemblPlants" id="QL08p019214:mrna"/>
    </source>
</evidence>
<keyword evidence="2" id="KW-1185">Reference proteome</keyword>
<dbReference type="InParanoid" id="A0A7N2M9Z4"/>
<dbReference type="PANTHER" id="PTHR47074">
    <property type="entry name" value="BNAC02G40300D PROTEIN"/>
    <property type="match status" value="1"/>
</dbReference>
<proteinExistence type="predicted"/>
<evidence type="ECO:0008006" key="3">
    <source>
        <dbReference type="Google" id="ProtNLM"/>
    </source>
</evidence>
<evidence type="ECO:0000313" key="2">
    <source>
        <dbReference type="Proteomes" id="UP000594261"/>
    </source>
</evidence>
<dbReference type="EnsemblPlants" id="QL08p019214:mrna">
    <property type="protein sequence ID" value="QL08p019214:mrna"/>
    <property type="gene ID" value="QL08p019214"/>
</dbReference>
<dbReference type="Gramene" id="QL08p019214:mrna">
    <property type="protein sequence ID" value="QL08p019214:mrna"/>
    <property type="gene ID" value="QL08p019214"/>
</dbReference>
<dbReference type="EMBL" id="LRBV02000008">
    <property type="status" value="NOT_ANNOTATED_CDS"/>
    <property type="molecule type" value="Genomic_DNA"/>
</dbReference>
<reference evidence="1" key="2">
    <citation type="submission" date="2021-01" db="UniProtKB">
        <authorList>
            <consortium name="EnsemblPlants"/>
        </authorList>
    </citation>
    <scope>IDENTIFICATION</scope>
</reference>
<dbReference type="Proteomes" id="UP000594261">
    <property type="component" value="Chromosome 8"/>
</dbReference>